<feature type="compositionally biased region" description="Polar residues" evidence="1">
    <location>
        <begin position="142"/>
        <end position="162"/>
    </location>
</feature>
<dbReference type="KEGG" id="nps:KRR39_09195"/>
<keyword evidence="4" id="KW-1185">Reference proteome</keyword>
<reference evidence="3" key="1">
    <citation type="submission" date="2021-06" db="EMBL/GenBank/DDBJ databases">
        <title>Complete genome sequence of Nocardioides sp. G188.</title>
        <authorList>
            <person name="Im W.-T."/>
        </authorList>
    </citation>
    <scope>NUCLEOTIDE SEQUENCE</scope>
    <source>
        <strain evidence="3">G188</strain>
    </source>
</reference>
<evidence type="ECO:0000256" key="2">
    <source>
        <dbReference type="SAM" id="Phobius"/>
    </source>
</evidence>
<feature type="compositionally biased region" description="Polar residues" evidence="1">
    <location>
        <begin position="260"/>
        <end position="277"/>
    </location>
</feature>
<organism evidence="3 4">
    <name type="scientific">Nocardioides panacis</name>
    <dbReference type="NCBI Taxonomy" id="2849501"/>
    <lineage>
        <taxon>Bacteria</taxon>
        <taxon>Bacillati</taxon>
        <taxon>Actinomycetota</taxon>
        <taxon>Actinomycetes</taxon>
        <taxon>Propionibacteriales</taxon>
        <taxon>Nocardioidaceae</taxon>
        <taxon>Nocardioides</taxon>
    </lineage>
</organism>
<keyword evidence="2" id="KW-0472">Membrane</keyword>
<dbReference type="PANTHER" id="PTHR37507:SF2">
    <property type="entry name" value="SPORULATION PROTEIN YDCC"/>
    <property type="match status" value="1"/>
</dbReference>
<evidence type="ECO:0008006" key="5">
    <source>
        <dbReference type="Google" id="ProtNLM"/>
    </source>
</evidence>
<dbReference type="RefSeq" id="WP_216941725.1">
    <property type="nucleotide sequence ID" value="NZ_CP077062.1"/>
</dbReference>
<accession>A0A975T2W0</accession>
<keyword evidence="2" id="KW-1133">Transmembrane helix</keyword>
<sequence length="363" mass="36886">MSLFEHRPTLRWTAPVVAAVLLATGGSLVGAITASARDGLPHRSASQLLVDVQSARLDGLSGTVVQNSNLGLPSLPGVGGSGSSDLTSLVAGSHTLRLWYAGPNRIRLALLGSLGESDLVRSGPDLWSWSSADKSATHRTVEPSTTDAPGTVGSGSPVTPQQAADTALKAISPSTRVSTDGTAVVAGRSAYELVLQPRDTGTLVDSVRIAIDGRTHVPTRVQVFAKNVFKPAFEVGFTSFDPTTPAASVFRFNPPPGTKVTESGSAQGTPSGKNPASPSLAAGARPRVVGTGWTSVVVARVPAGATSGSGSMQGVLQALPTVSGSWGSGHLLKGTLFSALLTDDGRVVVGAVAPEALYSALGR</sequence>
<dbReference type="Proteomes" id="UP000683575">
    <property type="component" value="Chromosome"/>
</dbReference>
<dbReference type="InterPro" id="IPR052944">
    <property type="entry name" value="Sporulation_related"/>
</dbReference>
<keyword evidence="2" id="KW-0812">Transmembrane</keyword>
<dbReference type="AlphaFoldDB" id="A0A975T2W0"/>
<proteinExistence type="predicted"/>
<dbReference type="EMBL" id="CP077062">
    <property type="protein sequence ID" value="QWZ09879.1"/>
    <property type="molecule type" value="Genomic_DNA"/>
</dbReference>
<gene>
    <name evidence="3" type="ORF">KRR39_09195</name>
</gene>
<evidence type="ECO:0000313" key="3">
    <source>
        <dbReference type="EMBL" id="QWZ09879.1"/>
    </source>
</evidence>
<dbReference type="PANTHER" id="PTHR37507">
    <property type="entry name" value="SPORULATION PROTEIN YDCC"/>
    <property type="match status" value="1"/>
</dbReference>
<feature type="transmembrane region" description="Helical" evidence="2">
    <location>
        <begin position="12"/>
        <end position="34"/>
    </location>
</feature>
<protein>
    <recommendedName>
        <fullName evidence="5">Outer membrane lipoprotein-sorting protein</fullName>
    </recommendedName>
</protein>
<evidence type="ECO:0000256" key="1">
    <source>
        <dbReference type="SAM" id="MobiDB-lite"/>
    </source>
</evidence>
<feature type="region of interest" description="Disordered" evidence="1">
    <location>
        <begin position="248"/>
        <end position="283"/>
    </location>
</feature>
<evidence type="ECO:0000313" key="4">
    <source>
        <dbReference type="Proteomes" id="UP000683575"/>
    </source>
</evidence>
<name>A0A975T2W0_9ACTN</name>
<feature type="region of interest" description="Disordered" evidence="1">
    <location>
        <begin position="133"/>
        <end position="162"/>
    </location>
</feature>